<gene>
    <name evidence="11" type="primary">F1I16_10</name>
</gene>
<feature type="compositionally biased region" description="Polar residues" evidence="10">
    <location>
        <begin position="171"/>
        <end position="181"/>
    </location>
</feature>
<evidence type="ECO:0000256" key="6">
    <source>
        <dbReference type="ARBA" id="ARBA00022892"/>
    </source>
</evidence>
<evidence type="ECO:0000256" key="1">
    <source>
        <dbReference type="ARBA" id="ARBA00004163"/>
    </source>
</evidence>
<name>Q9M062_ARATH</name>
<dbReference type="InterPro" id="IPR036561">
    <property type="entry name" value="MAM33_sf"/>
</dbReference>
<comment type="similarity">
    <text evidence="2">Belongs to the USE1 family.</text>
</comment>
<feature type="region of interest" description="Disordered" evidence="10">
    <location>
        <begin position="343"/>
        <end position="370"/>
    </location>
</feature>
<feature type="compositionally biased region" description="Basic and acidic residues" evidence="10">
    <location>
        <begin position="182"/>
        <end position="194"/>
    </location>
</feature>
<dbReference type="TAIR" id="AT3G55600"/>
<reference key="1">
    <citation type="journal article" date="2000" name="Nature">
        <title>Sequence and analysis of chromosome 3 of the plant Arabidopsis thaliana.</title>
        <authorList>
            <consortium name="European Union Chromosome 3 Arabidopsis Sequencing Consortium"/>
            <consortium name="Institute for Genomic Research"/>
            <consortium name="Kazusa DNA Research Institute"/>
            <person name="Salanoubat M."/>
            <person name="Lemcke K."/>
            <person name="Rieger M."/>
            <person name="Ansorge W."/>
            <person name="Unseld M."/>
            <person name="Fartmann B."/>
            <person name="Valle G."/>
            <person name="Blocker H."/>
            <person name="Perez-Alonso M."/>
            <person name="Obermaier B."/>
            <person name="Delseny M."/>
            <person name="Boutry M."/>
            <person name="Grivell L.A."/>
            <person name="Mache R."/>
            <person name="Puigdomenech P."/>
            <person name="De Simone V."/>
            <person name="Choisne N."/>
            <person name="Artiguenave F."/>
            <person name="Robert C."/>
            <person name="Brottier P."/>
            <person name="Wincker P."/>
            <person name="Cattolico L."/>
            <person name="Weissenbach J."/>
            <person name="Saurin W."/>
            <person name="Quetier F."/>
            <person name="Schafer M."/>
            <person name="Muller-Auer S."/>
            <person name="Gabel C."/>
            <person name="Fuchs M."/>
            <person name="Benes V."/>
            <person name="Wurmbach E."/>
            <person name="Drzonek H."/>
            <person name="Erfle H."/>
            <person name="Jordan N."/>
            <person name="Bangert S."/>
            <person name="Wiedelmann R."/>
            <person name="Kranz H."/>
            <person name="Voss H."/>
            <person name="Holland R."/>
            <person name="Brandt P."/>
            <person name="Nyakatura G."/>
            <person name="Vezzi A."/>
            <person name="D'Angelo M."/>
            <person name="Pallavicini A."/>
            <person name="Toppo S."/>
            <person name="Simionati B."/>
            <person name="Conrad A."/>
            <person name="Hornischer K."/>
            <person name="Kauer G."/>
            <person name="Lohnert T.H."/>
            <person name="Nordsiek G."/>
            <person name="Reichelt J."/>
            <person name="Scharfe M."/>
            <person name="Schon O."/>
            <person name="Bargues M."/>
            <person name="Terol J."/>
            <person name="Climent J."/>
            <person name="Navarro P."/>
            <person name="Collado C."/>
            <person name="Perez-Perez A."/>
            <person name="Ottenwalder B."/>
            <person name="Duchemin D."/>
            <person name="Cooke R."/>
            <person name="Laudie M."/>
            <person name="Berger-Llauro C."/>
            <person name="Purnelle B."/>
            <person name="Masuy D."/>
            <person name="de Haan M."/>
            <person name="Maarse A.C."/>
            <person name="Alcaraz J.P."/>
            <person name="Cottet A."/>
            <person name="Casacuberta E."/>
            <person name="Monfort A."/>
            <person name="Argiriou A."/>
            <person name="flores M."/>
            <person name="Liguori R."/>
            <person name="Vitale D."/>
            <person name="Mannhaupt G."/>
            <person name="Haase D."/>
            <person name="Schoof H."/>
            <person name="Rudd S."/>
            <person name="Zaccaria P."/>
            <person name="Mewes H.W."/>
            <person name="Mayer K.F."/>
            <person name="Kaul S."/>
            <person name="Town C.D."/>
            <person name="Koo H.L."/>
            <person name="Tallon L.J."/>
            <person name="Jenkins J."/>
            <person name="Rooney T."/>
            <person name="Rizzo M."/>
            <person name="Walts A."/>
            <person name="Utterback T."/>
            <person name="Fujii C.Y."/>
            <person name="Shea T.P."/>
            <person name="Creasy T.H."/>
            <person name="Haas B."/>
            <person name="Maiti R."/>
            <person name="Wu D."/>
            <person name="Peterson J."/>
            <person name="Van Aken S."/>
            <person name="Pai G."/>
            <person name="Militscher J."/>
            <person name="Sellers P."/>
            <person name="Gill J.E."/>
            <person name="Feldblyum T.V."/>
            <person name="Preuss D."/>
            <person name="Lin X."/>
            <person name="Nierman W.C."/>
            <person name="Salzberg S.L."/>
            <person name="White O."/>
            <person name="Venter J.C."/>
            <person name="Fraser C.M."/>
            <person name="Kaneko T."/>
            <person name="Nakamura Y."/>
            <person name="Sato S."/>
            <person name="Kato T."/>
            <person name="Asamizu E."/>
            <person name="Sasamoto S."/>
            <person name="Kimura T."/>
            <person name="Idesawa K."/>
            <person name="Kawashima K."/>
            <person name="Kishida Y."/>
            <person name="Kiyokawa C."/>
            <person name="Kohara M."/>
            <person name="Matsumoto M."/>
            <person name="Matsuno A."/>
            <person name="Muraki A."/>
            <person name="Nakayama S."/>
            <person name="Nakazaki N."/>
            <person name="Shinpo S."/>
            <person name="Takeuchi C."/>
            <person name="Wada T."/>
            <person name="Watanabe A."/>
            <person name="Yamada M."/>
            <person name="Yasuda M."/>
            <person name="Tabata S."/>
        </authorList>
    </citation>
    <scope>NUCLEOTIDE SEQUENCE [LARGE SCALE GENOMIC DNA]</scope>
    <source>
        <strain>cv. Columbia</strain>
    </source>
</reference>
<keyword evidence="6" id="KW-0931">ER-Golgi transport</keyword>
<feature type="compositionally biased region" description="Acidic residues" evidence="10">
    <location>
        <begin position="297"/>
        <end position="307"/>
    </location>
</feature>
<dbReference type="GO" id="GO:0005789">
    <property type="term" value="C:endoplasmic reticulum membrane"/>
    <property type="evidence" value="ECO:0007669"/>
    <property type="project" value="UniProtKB-SubCell"/>
</dbReference>
<keyword evidence="8" id="KW-1133">Transmembrane helix</keyword>
<feature type="region of interest" description="Disordered" evidence="10">
    <location>
        <begin position="72"/>
        <end position="135"/>
    </location>
</feature>
<evidence type="ECO:0000256" key="10">
    <source>
        <dbReference type="SAM" id="MobiDB-lite"/>
    </source>
</evidence>
<evidence type="ECO:0000256" key="3">
    <source>
        <dbReference type="ARBA" id="ARBA00022448"/>
    </source>
</evidence>
<keyword evidence="4" id="KW-0812">Transmembrane</keyword>
<keyword evidence="5" id="KW-0256">Endoplasmic reticulum</keyword>
<evidence type="ECO:0000256" key="4">
    <source>
        <dbReference type="ARBA" id="ARBA00022692"/>
    </source>
</evidence>
<reference evidence="11" key="2">
    <citation type="submission" date="2000-03" db="EMBL/GenBank/DDBJ databases">
        <authorList>
            <person name="Benes V."/>
            <person name="Wurmbach E."/>
            <person name="Drzonek H."/>
            <person name="Ansorge W."/>
            <person name="Mewes H.W."/>
            <person name="Rudd S."/>
            <person name="Lemcke K."/>
            <person name="Mayer K.F.X."/>
            <person name="Quetier F."/>
            <person name="Salanoubat M."/>
        </authorList>
    </citation>
    <scope>NUCLEOTIDE SEQUENCE</scope>
</reference>
<dbReference type="InterPro" id="IPR003428">
    <property type="entry name" value="MAM33"/>
</dbReference>
<keyword evidence="9" id="KW-0472">Membrane</keyword>
<dbReference type="PANTHER" id="PTHR10826">
    <property type="entry name" value="COMPLEMENT COMPONENT 1"/>
    <property type="match status" value="1"/>
</dbReference>
<protein>
    <submittedName>
        <fullName evidence="11">Uncharacterized protein F1I16_10</fullName>
    </submittedName>
</protein>
<dbReference type="PANTHER" id="PTHR10826:SF23">
    <property type="entry name" value="MITOCHONDRIAL GLYCOPROTEIN FAMILY PROTEIN"/>
    <property type="match status" value="1"/>
</dbReference>
<dbReference type="Pfam" id="PF09753">
    <property type="entry name" value="Use1"/>
    <property type="match status" value="1"/>
</dbReference>
<evidence type="ECO:0000256" key="5">
    <source>
        <dbReference type="ARBA" id="ARBA00022824"/>
    </source>
</evidence>
<dbReference type="Pfam" id="PF02330">
    <property type="entry name" value="MAM33"/>
    <property type="match status" value="1"/>
</dbReference>
<dbReference type="PIR" id="T47699">
    <property type="entry name" value="T47699"/>
</dbReference>
<feature type="compositionally biased region" description="Acidic residues" evidence="10">
    <location>
        <begin position="347"/>
        <end position="359"/>
    </location>
</feature>
<evidence type="ECO:0000256" key="8">
    <source>
        <dbReference type="ARBA" id="ARBA00022989"/>
    </source>
</evidence>
<dbReference type="EMBL" id="AL161667">
    <property type="protein sequence ID" value="CAB81585.1"/>
    <property type="molecule type" value="Genomic_DNA"/>
</dbReference>
<keyword evidence="3" id="KW-0813">Transport</keyword>
<dbReference type="FunFam" id="3.10.280.10:FF:000002">
    <property type="entry name" value="Mitochondrial glycoprotein family protein"/>
    <property type="match status" value="1"/>
</dbReference>
<evidence type="ECO:0000313" key="11">
    <source>
        <dbReference type="EMBL" id="CAB81585.1"/>
    </source>
</evidence>
<dbReference type="Gene3D" id="3.10.280.10">
    <property type="entry name" value="Mitochondrial glycoprotein"/>
    <property type="match status" value="1"/>
</dbReference>
<reference evidence="11" key="3">
    <citation type="submission" date="2000-04" db="EMBL/GenBank/DDBJ databases">
        <authorList>
            <person name="EU Arabidopsis sequencing project"/>
        </authorList>
    </citation>
    <scope>NUCLEOTIDE SEQUENCE</scope>
</reference>
<accession>Q9M062</accession>
<comment type="subcellular location">
    <subcellularLocation>
        <location evidence="1">Endoplasmic reticulum membrane</location>
        <topology evidence="1">Single-pass type IV membrane protein</topology>
    </subcellularLocation>
</comment>
<evidence type="ECO:0000256" key="2">
    <source>
        <dbReference type="ARBA" id="ARBA00007891"/>
    </source>
</evidence>
<dbReference type="GO" id="GO:0016192">
    <property type="term" value="P:vesicle-mediated transport"/>
    <property type="evidence" value="ECO:0007669"/>
    <property type="project" value="UniProtKB-KW"/>
</dbReference>
<sequence length="474" mass="53256">MMGISKTEINLRRLLSAAPNQQNQSKLMHYVATLREQLEQLSEEKTPEGLPRVTKAKVNEYYEKIEAVASKIASQEPETEVSDEPFAKDSTSGSSPKIEDEPRSPTSPQLRRRIVPASSKEQSFDAADADSSKPIKLDTAAQAHIDKHRKLQEDLTDEMVVLARQLKERSQAISQSVQNTEKPSEHRTRDNKSDKDIFTKLKDKLLPVALDLRHDLCVHNGCSVDPASTLASVCGRVARAQAVSAIVNRSSLVPKPSLLRPFVSRGFPYSTATEPLKSDQTLIQVIDSEIKDSFEADDHDADEETIDSSDFPFKIEDNPGHRTVTLTREYNGEQIKVEVSMPGLAMDENEDDVDDDEDGDGRHEKSNESSIPLVVTVTKKSGLSLEFSCTAFPDEIVIDGLSVNRPDDSSEEQLTYDGPDFQELDENMRKSFHKFLETRGIKASATDFLYEYMMKKDSREYLLWLKKLKTFVQE</sequence>
<dbReference type="GO" id="GO:0005759">
    <property type="term" value="C:mitochondrial matrix"/>
    <property type="evidence" value="ECO:0007669"/>
    <property type="project" value="InterPro"/>
</dbReference>
<dbReference type="AlphaFoldDB" id="Q9M062"/>
<dbReference type="SUPFAM" id="SSF54529">
    <property type="entry name" value="Mitochondrial glycoprotein MAM33-like"/>
    <property type="match status" value="1"/>
</dbReference>
<evidence type="ECO:0000256" key="9">
    <source>
        <dbReference type="ARBA" id="ARBA00023136"/>
    </source>
</evidence>
<dbReference type="GO" id="GO:0015031">
    <property type="term" value="P:protein transport"/>
    <property type="evidence" value="ECO:0007669"/>
    <property type="project" value="UniProtKB-KW"/>
</dbReference>
<evidence type="ECO:0000256" key="7">
    <source>
        <dbReference type="ARBA" id="ARBA00022927"/>
    </source>
</evidence>
<dbReference type="ExpressionAtlas" id="Q9M062">
    <property type="expression patterns" value="baseline and differential"/>
</dbReference>
<feature type="region of interest" description="Disordered" evidence="10">
    <location>
        <begin position="171"/>
        <end position="194"/>
    </location>
</feature>
<organism evidence="11">
    <name type="scientific">Arabidopsis thaliana</name>
    <name type="common">Mouse-ear cress</name>
    <dbReference type="NCBI Taxonomy" id="3702"/>
    <lineage>
        <taxon>Eukaryota</taxon>
        <taxon>Viridiplantae</taxon>
        <taxon>Streptophyta</taxon>
        <taxon>Embryophyta</taxon>
        <taxon>Tracheophyta</taxon>
        <taxon>Spermatophyta</taxon>
        <taxon>Magnoliopsida</taxon>
        <taxon>eudicotyledons</taxon>
        <taxon>Gunneridae</taxon>
        <taxon>Pentapetalae</taxon>
        <taxon>rosids</taxon>
        <taxon>malvids</taxon>
        <taxon>Brassicales</taxon>
        <taxon>Brassicaceae</taxon>
        <taxon>Camelineae</taxon>
        <taxon>Arabidopsis</taxon>
    </lineage>
</organism>
<feature type="region of interest" description="Disordered" evidence="10">
    <location>
        <begin position="296"/>
        <end position="318"/>
    </location>
</feature>
<dbReference type="InterPro" id="IPR019150">
    <property type="entry name" value="Vesicle_transport_protein_Use1"/>
</dbReference>
<keyword evidence="7" id="KW-0653">Protein transport</keyword>
<proteinExistence type="inferred from homology"/>